<protein>
    <submittedName>
        <fullName evidence="4">N-acetylglucosamine-1-phosphodiester alpha-N-acetylglucosaminidase-like</fullName>
    </submittedName>
</protein>
<keyword evidence="1" id="KW-1133">Transmembrane helix</keyword>
<evidence type="ECO:0000313" key="4">
    <source>
        <dbReference type="RefSeq" id="XP_022294851.1"/>
    </source>
</evidence>
<feature type="signal peptide" evidence="2">
    <location>
        <begin position="1"/>
        <end position="22"/>
    </location>
</feature>
<keyword evidence="1" id="KW-0812">Transmembrane</keyword>
<gene>
    <name evidence="4" type="primary">LOC111104964</name>
</gene>
<evidence type="ECO:0000256" key="2">
    <source>
        <dbReference type="SAM" id="SignalP"/>
    </source>
</evidence>
<sequence>MNLVQFIHLLCGSFVLYSYCECIGLGSSDCDYGYTWNSTEKKCEPCEEGFAGPKCRDPCPFPHYGRGCLMTCNCTEQCHHHHKHGCIASKGTSTNSSKISSILLQTDIKTTPNQRTVLKSEKRHQKDQGKQKQTAYMLKIPIVVFTTMAFILLVFHIFTYSKCFKKCILYEK</sequence>
<feature type="chain" id="PRO_5034464896" evidence="2">
    <location>
        <begin position="23"/>
        <end position="172"/>
    </location>
</feature>
<keyword evidence="1" id="KW-0472">Membrane</keyword>
<evidence type="ECO:0000313" key="3">
    <source>
        <dbReference type="Proteomes" id="UP000694844"/>
    </source>
</evidence>
<keyword evidence="3" id="KW-1185">Reference proteome</keyword>
<accession>A0A8B8AUT5</accession>
<organism evidence="3 4">
    <name type="scientific">Crassostrea virginica</name>
    <name type="common">Eastern oyster</name>
    <dbReference type="NCBI Taxonomy" id="6565"/>
    <lineage>
        <taxon>Eukaryota</taxon>
        <taxon>Metazoa</taxon>
        <taxon>Spiralia</taxon>
        <taxon>Lophotrochozoa</taxon>
        <taxon>Mollusca</taxon>
        <taxon>Bivalvia</taxon>
        <taxon>Autobranchia</taxon>
        <taxon>Pteriomorphia</taxon>
        <taxon>Ostreida</taxon>
        <taxon>Ostreoidea</taxon>
        <taxon>Ostreidae</taxon>
        <taxon>Crassostrea</taxon>
    </lineage>
</organism>
<evidence type="ECO:0000256" key="1">
    <source>
        <dbReference type="SAM" id="Phobius"/>
    </source>
</evidence>
<dbReference type="Proteomes" id="UP000694844">
    <property type="component" value="Chromosome 7"/>
</dbReference>
<reference evidence="4" key="1">
    <citation type="submission" date="2025-08" db="UniProtKB">
        <authorList>
            <consortium name="RefSeq"/>
        </authorList>
    </citation>
    <scope>IDENTIFICATION</scope>
    <source>
        <tissue evidence="4">Whole sample</tissue>
    </source>
</reference>
<dbReference type="AlphaFoldDB" id="A0A8B8AUT5"/>
<dbReference type="Gene3D" id="2.170.300.10">
    <property type="entry name" value="Tie2 ligand-binding domain superfamily"/>
    <property type="match status" value="1"/>
</dbReference>
<name>A0A8B8AUT5_CRAVI</name>
<dbReference type="GeneID" id="111104964"/>
<dbReference type="RefSeq" id="XP_022294851.1">
    <property type="nucleotide sequence ID" value="XM_022439143.1"/>
</dbReference>
<dbReference type="KEGG" id="cvn:111104964"/>
<proteinExistence type="predicted"/>
<keyword evidence="2" id="KW-0732">Signal</keyword>
<feature type="transmembrane region" description="Helical" evidence="1">
    <location>
        <begin position="136"/>
        <end position="158"/>
    </location>
</feature>